<organism evidence="8 9">
    <name type="scientific">Advenella kashmirensis</name>
    <dbReference type="NCBI Taxonomy" id="310575"/>
    <lineage>
        <taxon>Bacteria</taxon>
        <taxon>Pseudomonadati</taxon>
        <taxon>Pseudomonadota</taxon>
        <taxon>Betaproteobacteria</taxon>
        <taxon>Burkholderiales</taxon>
        <taxon>Alcaligenaceae</taxon>
    </lineage>
</organism>
<gene>
    <name evidence="8" type="ORF">DD666_10810</name>
</gene>
<dbReference type="GO" id="GO:0046872">
    <property type="term" value="F:metal ion binding"/>
    <property type="evidence" value="ECO:0007669"/>
    <property type="project" value="UniProtKB-KW"/>
</dbReference>
<dbReference type="PANTHER" id="PTHR21496">
    <property type="entry name" value="FERREDOXIN-RELATED"/>
    <property type="match status" value="1"/>
</dbReference>
<evidence type="ECO:0000256" key="5">
    <source>
        <dbReference type="ARBA" id="ARBA00034078"/>
    </source>
</evidence>
<comment type="cofactor">
    <cofactor evidence="5">
        <name>[2Fe-2S] cluster</name>
        <dbReference type="ChEBI" id="CHEBI:190135"/>
    </cofactor>
</comment>
<keyword evidence="2" id="KW-0479">Metal-binding</keyword>
<evidence type="ECO:0000313" key="8">
    <source>
        <dbReference type="EMBL" id="HBP29892.1"/>
    </source>
</evidence>
<dbReference type="Gene3D" id="2.102.10.10">
    <property type="entry name" value="Rieske [2Fe-2S] iron-sulphur domain"/>
    <property type="match status" value="1"/>
</dbReference>
<comment type="similarity">
    <text evidence="6">Belongs to the bacterial ring-hydroxylating dioxygenase ferredoxin component family.</text>
</comment>
<evidence type="ECO:0000259" key="7">
    <source>
        <dbReference type="PROSITE" id="PS51296"/>
    </source>
</evidence>
<dbReference type="PANTHER" id="PTHR21496:SF0">
    <property type="entry name" value="RIESKE DOMAIN-CONTAINING PROTEIN"/>
    <property type="match status" value="1"/>
</dbReference>
<proteinExistence type="inferred from homology"/>
<comment type="caution">
    <text evidence="8">The sequence shown here is derived from an EMBL/GenBank/DDBJ whole genome shotgun (WGS) entry which is preliminary data.</text>
</comment>
<protein>
    <submittedName>
        <fullName evidence="8">Rieske (2Fe-2S) protein</fullName>
    </submittedName>
</protein>
<evidence type="ECO:0000256" key="6">
    <source>
        <dbReference type="ARBA" id="ARBA00038001"/>
    </source>
</evidence>
<evidence type="ECO:0000313" key="9">
    <source>
        <dbReference type="Proteomes" id="UP000264036"/>
    </source>
</evidence>
<evidence type="ECO:0000256" key="3">
    <source>
        <dbReference type="ARBA" id="ARBA00023004"/>
    </source>
</evidence>
<reference evidence="8 9" key="1">
    <citation type="journal article" date="2018" name="Nat. Biotechnol.">
        <title>A standardized bacterial taxonomy based on genome phylogeny substantially revises the tree of life.</title>
        <authorList>
            <person name="Parks D.H."/>
            <person name="Chuvochina M."/>
            <person name="Waite D.W."/>
            <person name="Rinke C."/>
            <person name="Skarshewski A."/>
            <person name="Chaumeil P.A."/>
            <person name="Hugenholtz P."/>
        </authorList>
    </citation>
    <scope>NUCLEOTIDE SEQUENCE [LARGE SCALE GENOMIC DNA]</scope>
    <source>
        <strain evidence="8">UBA10707</strain>
    </source>
</reference>
<feature type="domain" description="Rieske" evidence="7">
    <location>
        <begin position="4"/>
        <end position="99"/>
    </location>
</feature>
<dbReference type="EMBL" id="DOEK01000028">
    <property type="protein sequence ID" value="HBP29892.1"/>
    <property type="molecule type" value="Genomic_DNA"/>
</dbReference>
<evidence type="ECO:0000256" key="2">
    <source>
        <dbReference type="ARBA" id="ARBA00022723"/>
    </source>
</evidence>
<name>A0A356LG55_9BURK</name>
<evidence type="ECO:0000256" key="4">
    <source>
        <dbReference type="ARBA" id="ARBA00023014"/>
    </source>
</evidence>
<accession>A0A356LG55</accession>
<keyword evidence="3" id="KW-0408">Iron</keyword>
<dbReference type="Proteomes" id="UP000264036">
    <property type="component" value="Unassembled WGS sequence"/>
</dbReference>
<dbReference type="AlphaFoldDB" id="A0A356LG55"/>
<dbReference type="CDD" id="cd03528">
    <property type="entry name" value="Rieske_RO_ferredoxin"/>
    <property type="match status" value="1"/>
</dbReference>
<dbReference type="GO" id="GO:0051537">
    <property type="term" value="F:2 iron, 2 sulfur cluster binding"/>
    <property type="evidence" value="ECO:0007669"/>
    <property type="project" value="UniProtKB-KW"/>
</dbReference>
<keyword evidence="1" id="KW-0001">2Fe-2S</keyword>
<sequence>MAWIKIDKANELDNEESLGFEIDGHKLALHKLDDQLYVSDNICTHQYALLSEGFLEDGCIECPLHQAQFCLKTGKAMSAPATIGIKVYEVRQDDGQVLVCFP</sequence>
<dbReference type="InterPro" id="IPR036922">
    <property type="entry name" value="Rieske_2Fe-2S_sf"/>
</dbReference>
<evidence type="ECO:0000256" key="1">
    <source>
        <dbReference type="ARBA" id="ARBA00022714"/>
    </source>
</evidence>
<dbReference type="InterPro" id="IPR017941">
    <property type="entry name" value="Rieske_2Fe-2S"/>
</dbReference>
<keyword evidence="4" id="KW-0411">Iron-sulfur</keyword>
<dbReference type="Pfam" id="PF00355">
    <property type="entry name" value="Rieske"/>
    <property type="match status" value="1"/>
</dbReference>
<dbReference type="PROSITE" id="PS51296">
    <property type="entry name" value="RIESKE"/>
    <property type="match status" value="1"/>
</dbReference>
<dbReference type="SUPFAM" id="SSF50022">
    <property type="entry name" value="ISP domain"/>
    <property type="match status" value="1"/>
</dbReference>